<evidence type="ECO:0000313" key="1">
    <source>
        <dbReference type="EnsemblPlants" id="TraesCS6A02G230200.1.cds1"/>
    </source>
</evidence>
<dbReference type="Gramene" id="TraesSTA6A03G03335450.1">
    <property type="protein sequence ID" value="TraesSTA6A03G03335450.1.CDS1"/>
    <property type="gene ID" value="TraesSTA6A03G03335450"/>
</dbReference>
<dbReference type="Gramene" id="TraesROB_scaffold_076415_01G000100.1">
    <property type="protein sequence ID" value="TraesROB_scaffold_076415_01G000100.1"/>
    <property type="gene ID" value="TraesROB_scaffold_076415_01G000100"/>
</dbReference>
<dbReference type="STRING" id="4565.A0A3B6NPM2"/>
<reference evidence="1" key="1">
    <citation type="submission" date="2018-08" db="EMBL/GenBank/DDBJ databases">
        <authorList>
            <person name="Rossello M."/>
        </authorList>
    </citation>
    <scope>NUCLEOTIDE SEQUENCE [LARGE SCALE GENOMIC DNA]</scope>
    <source>
        <strain evidence="1">cv. Chinese Spring</strain>
    </source>
</reference>
<organism evidence="1">
    <name type="scientific">Triticum aestivum</name>
    <name type="common">Wheat</name>
    <dbReference type="NCBI Taxonomy" id="4565"/>
    <lineage>
        <taxon>Eukaryota</taxon>
        <taxon>Viridiplantae</taxon>
        <taxon>Streptophyta</taxon>
        <taxon>Embryophyta</taxon>
        <taxon>Tracheophyta</taxon>
        <taxon>Spermatophyta</taxon>
        <taxon>Magnoliopsida</taxon>
        <taxon>Liliopsida</taxon>
        <taxon>Poales</taxon>
        <taxon>Poaceae</taxon>
        <taxon>BOP clade</taxon>
        <taxon>Pooideae</taxon>
        <taxon>Triticodae</taxon>
        <taxon>Triticeae</taxon>
        <taxon>Triticinae</taxon>
        <taxon>Triticum</taxon>
    </lineage>
</organism>
<evidence type="ECO:0000313" key="2">
    <source>
        <dbReference type="Proteomes" id="UP000019116"/>
    </source>
</evidence>
<dbReference type="Gramene" id="TraesCLE_scaffold_101129_01G000100.1">
    <property type="protein sequence ID" value="TraesCLE_scaffold_101129_01G000100.1"/>
    <property type="gene ID" value="TraesCLE_scaffold_101129_01G000100"/>
</dbReference>
<dbReference type="Gramene" id="TraesJAG6A03G03342930.1">
    <property type="protein sequence ID" value="TraesJAG6A03G03342930.1.CDS1"/>
    <property type="gene ID" value="TraesJAG6A03G03342930"/>
</dbReference>
<protein>
    <submittedName>
        <fullName evidence="1">Uncharacterized protein</fullName>
    </submittedName>
</protein>
<dbReference type="Gramene" id="TraesLAC6A03G03305200.1">
    <property type="protein sequence ID" value="TraesLAC6A03G03305200.1.CDS1"/>
    <property type="gene ID" value="TraesLAC6A03G03305200"/>
</dbReference>
<sequence length="78" mass="9042">MVSVKEWWHNIASGRSQSQRALLSLMLLISWEIWNERNARVFCSMKVPVGVLVTRIKAETSLWCFAGAKYLCNIMPRE</sequence>
<name>A0A3B6NPM2_WHEAT</name>
<dbReference type="Gramene" id="TraesJUL6A03G03371340.1">
    <property type="protein sequence ID" value="TraesJUL6A03G03371340.1.CDS1"/>
    <property type="gene ID" value="TraesJUL6A03G03371340"/>
</dbReference>
<dbReference type="OrthoDB" id="710956at2759"/>
<dbReference type="Gramene" id="TraesSYM6A03G03291140.1">
    <property type="protein sequence ID" value="TraesSYM6A03G03291140.1.CDS1"/>
    <property type="gene ID" value="TraesSYM6A03G03291140"/>
</dbReference>
<accession>A0A3B6NPM2</accession>
<dbReference type="Gramene" id="TraesCS6A03G0633600.1">
    <property type="protein sequence ID" value="TraesCS6A03G0633600.1.CDS1"/>
    <property type="gene ID" value="TraesCS6A03G0633600"/>
</dbReference>
<dbReference type="Gramene" id="TraesNOR6A03G03382130.1">
    <property type="protein sequence ID" value="TraesNOR6A03G03382130.1.CDS1"/>
    <property type="gene ID" value="TraesNOR6A03G03382130"/>
</dbReference>
<keyword evidence="2" id="KW-1185">Reference proteome</keyword>
<proteinExistence type="predicted"/>
<dbReference type="Gramene" id="TraesARI6A03G03305900.1">
    <property type="protein sequence ID" value="TraesARI6A03G03305900.1.CDS1"/>
    <property type="gene ID" value="TraesARI6A03G03305900"/>
</dbReference>
<dbReference type="Proteomes" id="UP000019116">
    <property type="component" value="Chromosome 6A"/>
</dbReference>
<dbReference type="Gramene" id="TraesMAC6A03G03344460.1">
    <property type="protein sequence ID" value="TraesMAC6A03G03344460.1.CDS1"/>
    <property type="gene ID" value="TraesMAC6A03G03344460"/>
</dbReference>
<dbReference type="Gramene" id="TraesCAD_scaffold_042424_01G000100.1">
    <property type="protein sequence ID" value="TraesCAD_scaffold_042424_01G000100.1"/>
    <property type="gene ID" value="TraesCAD_scaffold_042424_01G000100"/>
</dbReference>
<dbReference type="Gramene" id="TraesCS6A02G230200.1">
    <property type="protein sequence ID" value="TraesCS6A02G230200.1.cds1"/>
    <property type="gene ID" value="TraesCS6A02G230200"/>
</dbReference>
<dbReference type="AlphaFoldDB" id="A0A3B6NPM2"/>
<dbReference type="Gramene" id="TraesRN6A0100608900.1">
    <property type="protein sequence ID" value="TraesRN6A0100608900.1"/>
    <property type="gene ID" value="TraesRN6A0100608900"/>
</dbReference>
<dbReference type="Gramene" id="TraesWEE_scaffold_101945_01G000100.1">
    <property type="protein sequence ID" value="TraesWEE_scaffold_101945_01G000100.1"/>
    <property type="gene ID" value="TraesWEE_scaffold_101945_01G000100"/>
</dbReference>
<dbReference type="EnsemblPlants" id="TraesCS6A02G230200.1">
    <property type="protein sequence ID" value="TraesCS6A02G230200.1.cds1"/>
    <property type="gene ID" value="TraesCS6A02G230200"/>
</dbReference>
<reference evidence="1" key="2">
    <citation type="submission" date="2018-10" db="UniProtKB">
        <authorList>
            <consortium name="EnsemblPlants"/>
        </authorList>
    </citation>
    <scope>IDENTIFICATION</scope>
</reference>
<dbReference type="Gramene" id="TraesLDM6A03G03348210.1">
    <property type="protein sequence ID" value="TraesLDM6A03G03348210.1.CDS1"/>
    <property type="gene ID" value="TraesLDM6A03G03348210"/>
</dbReference>